<keyword evidence="2" id="KW-0804">Transcription</keyword>
<dbReference type="STRING" id="1045558.SAMN05216175_11261"/>
<dbReference type="SUPFAM" id="SSF52317">
    <property type="entry name" value="Class I glutamine amidotransferase-like"/>
    <property type="match status" value="1"/>
</dbReference>
<sequence>MNQIRIGIIQYPGALQSAVQGLKEMFFVANSICAQQQLDIAFEIHIYDIGQVSELSEKCLLEGGVGDSPLQVVILSPCLEGEYHFNPDSMLKQWLLEQHAQGAILCSVCAGAFILAACGLLDQRPATTHWGLSERFSKTYPAVCLDSNKILINDVDLITAGGLMAWLDLGLELVAQFTQPRIMRLLGKYLIVDTGSREQRYYRSFIPALDHGDKAVLNVQHHLQVNFANSISMSDMAALSCLGDRTFLRRFVKATGLKPSQYLQQLRIQKACDWIESSHDSVELIATKVGYEDVTAFRKIFIKTMGLTPREFRSRFG</sequence>
<keyword evidence="4" id="KW-0238">DNA-binding</keyword>
<dbReference type="OrthoDB" id="9803764at2"/>
<dbReference type="Gene3D" id="3.40.50.880">
    <property type="match status" value="1"/>
</dbReference>
<dbReference type="InterPro" id="IPR002818">
    <property type="entry name" value="DJ-1/PfpI"/>
</dbReference>
<evidence type="ECO:0000259" key="3">
    <source>
        <dbReference type="PROSITE" id="PS01124"/>
    </source>
</evidence>
<feature type="domain" description="HTH araC/xylS-type" evidence="3">
    <location>
        <begin position="217"/>
        <end position="315"/>
    </location>
</feature>
<dbReference type="InterPro" id="IPR029062">
    <property type="entry name" value="Class_I_gatase-like"/>
</dbReference>
<accession>A0A1I2UET3</accession>
<dbReference type="GO" id="GO:0043565">
    <property type="term" value="F:sequence-specific DNA binding"/>
    <property type="evidence" value="ECO:0007669"/>
    <property type="project" value="InterPro"/>
</dbReference>
<dbReference type="InterPro" id="IPR009057">
    <property type="entry name" value="Homeodomain-like_sf"/>
</dbReference>
<keyword evidence="1" id="KW-0805">Transcription regulation</keyword>
<dbReference type="GO" id="GO:0003700">
    <property type="term" value="F:DNA-binding transcription factor activity"/>
    <property type="evidence" value="ECO:0007669"/>
    <property type="project" value="InterPro"/>
</dbReference>
<keyword evidence="5" id="KW-1185">Reference proteome</keyword>
<evidence type="ECO:0000256" key="2">
    <source>
        <dbReference type="ARBA" id="ARBA00023163"/>
    </source>
</evidence>
<proteinExistence type="predicted"/>
<dbReference type="RefSeq" id="WP_090729164.1">
    <property type="nucleotide sequence ID" value="NZ_FOOU01000012.1"/>
</dbReference>
<dbReference type="Pfam" id="PF01965">
    <property type="entry name" value="DJ-1_PfpI"/>
    <property type="match status" value="1"/>
</dbReference>
<dbReference type="EMBL" id="FOOU01000012">
    <property type="protein sequence ID" value="SFG73366.1"/>
    <property type="molecule type" value="Genomic_DNA"/>
</dbReference>
<name>A0A1I2UET3_9GAMM</name>
<dbReference type="PROSITE" id="PS01124">
    <property type="entry name" value="HTH_ARAC_FAMILY_2"/>
    <property type="match status" value="1"/>
</dbReference>
<dbReference type="AlphaFoldDB" id="A0A1I2UET3"/>
<organism evidence="4 5">
    <name type="scientific">Neptunomonas qingdaonensis</name>
    <dbReference type="NCBI Taxonomy" id="1045558"/>
    <lineage>
        <taxon>Bacteria</taxon>
        <taxon>Pseudomonadati</taxon>
        <taxon>Pseudomonadota</taxon>
        <taxon>Gammaproteobacteria</taxon>
        <taxon>Oceanospirillales</taxon>
        <taxon>Oceanospirillaceae</taxon>
        <taxon>Neptunomonas</taxon>
    </lineage>
</organism>
<dbReference type="PANTHER" id="PTHR43130">
    <property type="entry name" value="ARAC-FAMILY TRANSCRIPTIONAL REGULATOR"/>
    <property type="match status" value="1"/>
</dbReference>
<dbReference type="Pfam" id="PF12833">
    <property type="entry name" value="HTH_18"/>
    <property type="match status" value="1"/>
</dbReference>
<evidence type="ECO:0000313" key="5">
    <source>
        <dbReference type="Proteomes" id="UP000198623"/>
    </source>
</evidence>
<dbReference type="Gene3D" id="1.10.10.60">
    <property type="entry name" value="Homeodomain-like"/>
    <property type="match status" value="2"/>
</dbReference>
<gene>
    <name evidence="4" type="ORF">SAMN05216175_11261</name>
</gene>
<dbReference type="PANTHER" id="PTHR43130:SF3">
    <property type="entry name" value="HTH-TYPE TRANSCRIPTIONAL REGULATOR RV1931C"/>
    <property type="match status" value="1"/>
</dbReference>
<dbReference type="InterPro" id="IPR052158">
    <property type="entry name" value="INH-QAR"/>
</dbReference>
<dbReference type="InterPro" id="IPR018060">
    <property type="entry name" value="HTH_AraC"/>
</dbReference>
<dbReference type="SUPFAM" id="SSF46689">
    <property type="entry name" value="Homeodomain-like"/>
    <property type="match status" value="2"/>
</dbReference>
<protein>
    <submittedName>
        <fullName evidence="4">Transcriptional regulator GlxA family, contains an amidase domain and an AraC-type DNA-binding HTH domain</fullName>
    </submittedName>
</protein>
<reference evidence="5" key="1">
    <citation type="submission" date="2016-10" db="EMBL/GenBank/DDBJ databases">
        <authorList>
            <person name="Varghese N."/>
            <person name="Submissions S."/>
        </authorList>
    </citation>
    <scope>NUCLEOTIDE SEQUENCE [LARGE SCALE GENOMIC DNA]</scope>
    <source>
        <strain evidence="5">CGMCC 1.10971</strain>
    </source>
</reference>
<evidence type="ECO:0000313" key="4">
    <source>
        <dbReference type="EMBL" id="SFG73366.1"/>
    </source>
</evidence>
<evidence type="ECO:0000256" key="1">
    <source>
        <dbReference type="ARBA" id="ARBA00023015"/>
    </source>
</evidence>
<dbReference type="SMART" id="SM00342">
    <property type="entry name" value="HTH_ARAC"/>
    <property type="match status" value="1"/>
</dbReference>
<dbReference type="Proteomes" id="UP000198623">
    <property type="component" value="Unassembled WGS sequence"/>
</dbReference>